<gene>
    <name evidence="3" type="ORF">DMH04_26755</name>
</gene>
<feature type="domain" description="HTH cro/C1-type" evidence="2">
    <location>
        <begin position="21"/>
        <end position="76"/>
    </location>
</feature>
<dbReference type="PRINTS" id="PR00364">
    <property type="entry name" value="DISEASERSIST"/>
</dbReference>
<dbReference type="Gene3D" id="3.40.50.300">
    <property type="entry name" value="P-loop containing nucleotide triphosphate hydrolases"/>
    <property type="match status" value="1"/>
</dbReference>
<dbReference type="Proteomes" id="UP000287547">
    <property type="component" value="Unassembled WGS sequence"/>
</dbReference>
<dbReference type="PANTHER" id="PTHR47691">
    <property type="entry name" value="REGULATOR-RELATED"/>
    <property type="match status" value="1"/>
</dbReference>
<evidence type="ECO:0000313" key="4">
    <source>
        <dbReference type="Proteomes" id="UP000287547"/>
    </source>
</evidence>
<dbReference type="SUPFAM" id="SSF52540">
    <property type="entry name" value="P-loop containing nucleoside triphosphate hydrolases"/>
    <property type="match status" value="1"/>
</dbReference>
<organism evidence="3 4">
    <name type="scientific">Kibdelosporangium aridum</name>
    <dbReference type="NCBI Taxonomy" id="2030"/>
    <lineage>
        <taxon>Bacteria</taxon>
        <taxon>Bacillati</taxon>
        <taxon>Actinomycetota</taxon>
        <taxon>Actinomycetes</taxon>
        <taxon>Pseudonocardiales</taxon>
        <taxon>Pseudonocardiaceae</taxon>
        <taxon>Kibdelosporangium</taxon>
    </lineage>
</organism>
<accession>A0A428Z548</accession>
<dbReference type="AlphaFoldDB" id="A0A428Z548"/>
<dbReference type="CDD" id="cd00093">
    <property type="entry name" value="HTH_XRE"/>
    <property type="match status" value="1"/>
</dbReference>
<evidence type="ECO:0000313" key="3">
    <source>
        <dbReference type="EMBL" id="RSM81949.1"/>
    </source>
</evidence>
<dbReference type="GO" id="GO:0003677">
    <property type="term" value="F:DNA binding"/>
    <property type="evidence" value="ECO:0007669"/>
    <property type="project" value="InterPro"/>
</dbReference>
<comment type="caution">
    <text evidence="3">The sequence shown here is derived from an EMBL/GenBank/DDBJ whole genome shotgun (WGS) entry which is preliminary data.</text>
</comment>
<dbReference type="SMART" id="SM00530">
    <property type="entry name" value="HTH_XRE"/>
    <property type="match status" value="1"/>
</dbReference>
<reference evidence="3 4" key="1">
    <citation type="submission" date="2018-05" db="EMBL/GenBank/DDBJ databases">
        <title>Evolution of GPA BGCs.</title>
        <authorList>
            <person name="Waglechner N."/>
            <person name="Wright G.D."/>
        </authorList>
    </citation>
    <scope>NUCLEOTIDE SEQUENCE [LARGE SCALE GENOMIC DNA]</scope>
    <source>
        <strain evidence="3 4">A82846</strain>
    </source>
</reference>
<dbReference type="InterPro" id="IPR010982">
    <property type="entry name" value="Lambda_DNA-bd_dom_sf"/>
</dbReference>
<dbReference type="Pfam" id="PF00931">
    <property type="entry name" value="NB-ARC"/>
    <property type="match status" value="1"/>
</dbReference>
<dbReference type="InterPro" id="IPR027417">
    <property type="entry name" value="P-loop_NTPase"/>
</dbReference>
<dbReference type="Gene3D" id="1.10.260.40">
    <property type="entry name" value="lambda repressor-like DNA-binding domains"/>
    <property type="match status" value="1"/>
</dbReference>
<proteinExistence type="predicted"/>
<sequence length="456" mass="49313">MVVEVGGCSLLANVEGFGALLRKFRLRAGLTQEELAEMSGVSARTISQLETGKRGAPRVASVRMLAQALSLDAEERATLLNVTAGHTEDGDAGDPSPKPMTTARPQRKKCFLPRGVPDFVGRKAELDRLLGPAAAMRTESMAVTVVDGTAGVGKTAFAVHAAHLLAERYPDGQFFCDLHGFTPNRGPLDMMAALRALLRMADVPAERIPASLDERSAFWRAALAGRQVLVVLDNVGEPGCVHPLLPGTAGSHVMVTSRRRATTVDGSTSISLDVLRPDEAIALFVETAGRDRTCDELDAVAEIVRLCGFLPLGIRIAASRLRSRPSWTVSRLAERLRARAYRLSELDADGEHGVAAALMSSYRVLNADQQKLFTQLGHHPAVHFDAHSVAVFAGMPLRQVERLLDELVDHHVLMEPVAGRYTFHELLRDHAKALAISAGPPDDRADPIDRLLAHQM</sequence>
<evidence type="ECO:0000259" key="2">
    <source>
        <dbReference type="PROSITE" id="PS50943"/>
    </source>
</evidence>
<dbReference type="PROSITE" id="PS50943">
    <property type="entry name" value="HTH_CROC1"/>
    <property type="match status" value="1"/>
</dbReference>
<dbReference type="OrthoDB" id="7628974at2"/>
<protein>
    <recommendedName>
        <fullName evidence="2">HTH cro/C1-type domain-containing protein</fullName>
    </recommendedName>
</protein>
<dbReference type="Pfam" id="PF13560">
    <property type="entry name" value="HTH_31"/>
    <property type="match status" value="1"/>
</dbReference>
<dbReference type="EMBL" id="QHKI01000024">
    <property type="protein sequence ID" value="RSM81949.1"/>
    <property type="molecule type" value="Genomic_DNA"/>
</dbReference>
<dbReference type="InterPro" id="IPR002182">
    <property type="entry name" value="NB-ARC"/>
</dbReference>
<name>A0A428Z548_KIBAR</name>
<dbReference type="GO" id="GO:0043531">
    <property type="term" value="F:ADP binding"/>
    <property type="evidence" value="ECO:0007669"/>
    <property type="project" value="InterPro"/>
</dbReference>
<feature type="region of interest" description="Disordered" evidence="1">
    <location>
        <begin position="84"/>
        <end position="107"/>
    </location>
</feature>
<dbReference type="InterPro" id="IPR001387">
    <property type="entry name" value="Cro/C1-type_HTH"/>
</dbReference>
<dbReference type="SUPFAM" id="SSF47413">
    <property type="entry name" value="lambda repressor-like DNA-binding domains"/>
    <property type="match status" value="1"/>
</dbReference>
<evidence type="ECO:0000256" key="1">
    <source>
        <dbReference type="SAM" id="MobiDB-lite"/>
    </source>
</evidence>
<dbReference type="PANTHER" id="PTHR47691:SF3">
    <property type="entry name" value="HTH-TYPE TRANSCRIPTIONAL REGULATOR RV0890C-RELATED"/>
    <property type="match status" value="1"/>
</dbReference>